<name>L0N615_9LACT</name>
<keyword evidence="1" id="KW-1133">Transmembrane helix</keyword>
<proteinExistence type="predicted"/>
<evidence type="ECO:0000313" key="2">
    <source>
        <dbReference type="EMBL" id="BAM73617.1"/>
    </source>
</evidence>
<keyword evidence="1" id="KW-0472">Membrane</keyword>
<organism evidence="2">
    <name type="scientific">Lactococcus lactis</name>
    <dbReference type="NCBI Taxonomy" id="1358"/>
    <lineage>
        <taxon>Bacteria</taxon>
        <taxon>Bacillati</taxon>
        <taxon>Bacillota</taxon>
        <taxon>Bacilli</taxon>
        <taxon>Lactobacillales</taxon>
        <taxon>Streptococcaceae</taxon>
        <taxon>Lactococcus</taxon>
    </lineage>
</organism>
<dbReference type="AlphaFoldDB" id="L0N615"/>
<accession>L0N615</accession>
<evidence type="ECO:0000256" key="1">
    <source>
        <dbReference type="SAM" id="Phobius"/>
    </source>
</evidence>
<keyword evidence="1" id="KW-0812">Transmembrane</keyword>
<gene>
    <name evidence="2" type="primary">orf3z</name>
</gene>
<feature type="transmembrane region" description="Helical" evidence="1">
    <location>
        <begin position="28"/>
        <end position="45"/>
    </location>
</feature>
<feature type="transmembrane region" description="Helical" evidence="1">
    <location>
        <begin position="51"/>
        <end position="73"/>
    </location>
</feature>
<reference evidence="2" key="1">
    <citation type="journal article" date="2012" name="Microbiology">
        <title>Identification of the genes involved in the secretion and self-immunity of lacticin Q, an unmodified leaderless bacteriocin from Lactococcus lactis QU 5.</title>
        <authorList>
            <person name="Iwatani S."/>
            <person name="Yoneyama F."/>
            <person name="Miyashita S."/>
            <person name="Zendo T."/>
            <person name="Nakayama J."/>
            <person name="Sonomoto K."/>
        </authorList>
    </citation>
    <scope>NUCLEOTIDE SEQUENCE</scope>
    <source>
        <strain evidence="2">QU 14</strain>
    </source>
</reference>
<dbReference type="EMBL" id="AB740019">
    <property type="protein sequence ID" value="BAM73617.1"/>
    <property type="molecule type" value="Genomic_DNA"/>
</dbReference>
<sequence>MALYLGIFFSLLLIFIIGIIFQKRIFEITLPIISVALSIYLFWLYPKNFSFINFLLVVILLIFCFAIVGRAIYGTKHTKKDR</sequence>
<feature type="transmembrane region" description="Helical" evidence="1">
    <location>
        <begin position="6"/>
        <end position="21"/>
    </location>
</feature>
<protein>
    <submittedName>
        <fullName evidence="2">Membrane protein</fullName>
    </submittedName>
</protein>